<keyword evidence="3" id="KW-0378">Hydrolase</keyword>
<dbReference type="InterPro" id="IPR001254">
    <property type="entry name" value="Trypsin_dom"/>
</dbReference>
<dbReference type="SMART" id="SM00020">
    <property type="entry name" value="Tryp_SPc"/>
    <property type="match status" value="1"/>
</dbReference>
<dbReference type="Pfam" id="PF00089">
    <property type="entry name" value="Trypsin"/>
    <property type="match status" value="1"/>
</dbReference>
<evidence type="ECO:0000313" key="6">
    <source>
        <dbReference type="EMBL" id="SEK85704.1"/>
    </source>
</evidence>
<evidence type="ECO:0000259" key="5">
    <source>
        <dbReference type="PROSITE" id="PS50240"/>
    </source>
</evidence>
<dbReference type="PANTHER" id="PTHR24276">
    <property type="entry name" value="POLYSERASE-RELATED"/>
    <property type="match status" value="1"/>
</dbReference>
<dbReference type="InterPro" id="IPR033116">
    <property type="entry name" value="TRYPSIN_SER"/>
</dbReference>
<accession>A0A1H7KGR3</accession>
<feature type="signal peptide" evidence="4">
    <location>
        <begin position="1"/>
        <end position="33"/>
    </location>
</feature>
<keyword evidence="4" id="KW-0732">Signal</keyword>
<dbReference type="SUPFAM" id="SSF50494">
    <property type="entry name" value="Trypsin-like serine proteases"/>
    <property type="match status" value="1"/>
</dbReference>
<gene>
    <name evidence="6" type="ORF">SAMN04515666_102194</name>
</gene>
<evidence type="ECO:0000256" key="4">
    <source>
        <dbReference type="SAM" id="SignalP"/>
    </source>
</evidence>
<evidence type="ECO:0000256" key="1">
    <source>
        <dbReference type="ARBA" id="ARBA00007664"/>
    </source>
</evidence>
<dbReference type="PRINTS" id="PR00722">
    <property type="entry name" value="CHYMOTRYPSIN"/>
</dbReference>
<protein>
    <submittedName>
        <fullName evidence="6">Trypsin</fullName>
    </submittedName>
</protein>
<dbReference type="InterPro" id="IPR043504">
    <property type="entry name" value="Peptidase_S1_PA_chymotrypsin"/>
</dbReference>
<keyword evidence="7" id="KW-1185">Reference proteome</keyword>
<dbReference type="EMBL" id="FOAN01000002">
    <property type="protein sequence ID" value="SEK85704.1"/>
    <property type="molecule type" value="Genomic_DNA"/>
</dbReference>
<keyword evidence="3" id="KW-0645">Protease</keyword>
<evidence type="ECO:0000256" key="3">
    <source>
        <dbReference type="RuleBase" id="RU363034"/>
    </source>
</evidence>
<dbReference type="Gene3D" id="2.40.10.10">
    <property type="entry name" value="Trypsin-like serine proteases"/>
    <property type="match status" value="1"/>
</dbReference>
<sequence>MAMMASTMTSSKCAATVAIAFCAGLQMTAPAQAVIGGVQSRAVDGVRASTLRVETSRGELCSGAAISSELVLTAAHCLMTGGSVRVISLDKRFRNRTHAVAAVLPHPTFVPGTTPRTQPGADLALLRLATPLPADIQPLTLGSGLWQGETVTMAGFGLASETNKKSARTLREVTLVNAGNYTTANTVKVAVDTENRGEILGAGACRGDSGGPVLRGPPGSRDLVGIVSWSSGPLSSRVKMICGGFTAITPINDHRAWIAEASERLLNYGDEPRQAGENARPSASYSWWFGR</sequence>
<proteinExistence type="inferred from homology"/>
<dbReference type="PROSITE" id="PS00134">
    <property type="entry name" value="TRYPSIN_HIS"/>
    <property type="match status" value="1"/>
</dbReference>
<feature type="domain" description="Peptidase S1" evidence="5">
    <location>
        <begin position="34"/>
        <end position="263"/>
    </location>
</feature>
<dbReference type="Proteomes" id="UP000199664">
    <property type="component" value="Unassembled WGS sequence"/>
</dbReference>
<dbReference type="AlphaFoldDB" id="A0A1H7KGR3"/>
<name>A0A1H7KGR3_9HYPH</name>
<comment type="similarity">
    <text evidence="1">Belongs to the peptidase S1 family.</text>
</comment>
<organism evidence="6 7">
    <name type="scientific">Bosea lupini</name>
    <dbReference type="NCBI Taxonomy" id="1036779"/>
    <lineage>
        <taxon>Bacteria</taxon>
        <taxon>Pseudomonadati</taxon>
        <taxon>Pseudomonadota</taxon>
        <taxon>Alphaproteobacteria</taxon>
        <taxon>Hyphomicrobiales</taxon>
        <taxon>Boseaceae</taxon>
        <taxon>Bosea</taxon>
    </lineage>
</organism>
<dbReference type="PANTHER" id="PTHR24276:SF91">
    <property type="entry name" value="AT26814P-RELATED"/>
    <property type="match status" value="1"/>
</dbReference>
<dbReference type="GO" id="GO:0006508">
    <property type="term" value="P:proteolysis"/>
    <property type="evidence" value="ECO:0007669"/>
    <property type="project" value="UniProtKB-KW"/>
</dbReference>
<dbReference type="InterPro" id="IPR018114">
    <property type="entry name" value="TRYPSIN_HIS"/>
</dbReference>
<dbReference type="InterPro" id="IPR009003">
    <property type="entry name" value="Peptidase_S1_PA"/>
</dbReference>
<dbReference type="InterPro" id="IPR050430">
    <property type="entry name" value="Peptidase_S1"/>
</dbReference>
<keyword evidence="3" id="KW-0720">Serine protease</keyword>
<keyword evidence="2" id="KW-1015">Disulfide bond</keyword>
<dbReference type="InterPro" id="IPR001314">
    <property type="entry name" value="Peptidase_S1A"/>
</dbReference>
<dbReference type="GO" id="GO:0004252">
    <property type="term" value="F:serine-type endopeptidase activity"/>
    <property type="evidence" value="ECO:0007669"/>
    <property type="project" value="InterPro"/>
</dbReference>
<evidence type="ECO:0000313" key="7">
    <source>
        <dbReference type="Proteomes" id="UP000199664"/>
    </source>
</evidence>
<dbReference type="PROSITE" id="PS00135">
    <property type="entry name" value="TRYPSIN_SER"/>
    <property type="match status" value="1"/>
</dbReference>
<dbReference type="PROSITE" id="PS50240">
    <property type="entry name" value="TRYPSIN_DOM"/>
    <property type="match status" value="1"/>
</dbReference>
<evidence type="ECO:0000256" key="2">
    <source>
        <dbReference type="ARBA" id="ARBA00023157"/>
    </source>
</evidence>
<feature type="chain" id="PRO_5011536697" evidence="4">
    <location>
        <begin position="34"/>
        <end position="291"/>
    </location>
</feature>
<reference evidence="7" key="1">
    <citation type="submission" date="2016-10" db="EMBL/GenBank/DDBJ databases">
        <authorList>
            <person name="Varghese N."/>
            <person name="Submissions S."/>
        </authorList>
    </citation>
    <scope>NUCLEOTIDE SEQUENCE [LARGE SCALE GENOMIC DNA]</scope>
    <source>
        <strain evidence="7">LMG 26383,CCUG 61248,R- 45681</strain>
    </source>
</reference>
<dbReference type="STRING" id="1036779.SAMN04515666_102194"/>